<accession>A0A7J7DQN1</accession>
<dbReference type="EMBL" id="JAAARO010000004">
    <property type="protein sequence ID" value="KAF5748655.1"/>
    <property type="molecule type" value="Genomic_DNA"/>
</dbReference>
<evidence type="ECO:0000313" key="10">
    <source>
        <dbReference type="Proteomes" id="UP000593562"/>
    </source>
</evidence>
<feature type="transmembrane region" description="Helical" evidence="8">
    <location>
        <begin position="328"/>
        <end position="346"/>
    </location>
</feature>
<dbReference type="Pfam" id="PF02386">
    <property type="entry name" value="TrkH"/>
    <property type="match status" value="2"/>
</dbReference>
<evidence type="ECO:0000256" key="3">
    <source>
        <dbReference type="ARBA" id="ARBA00022448"/>
    </source>
</evidence>
<comment type="caution">
    <text evidence="9">The sequence shown here is derived from an EMBL/GenBank/DDBJ whole genome shotgun (WGS) entry which is preliminary data.</text>
</comment>
<proteinExistence type="inferred from homology"/>
<evidence type="ECO:0000256" key="2">
    <source>
        <dbReference type="ARBA" id="ARBA00010864"/>
    </source>
</evidence>
<evidence type="ECO:0000256" key="7">
    <source>
        <dbReference type="ARBA" id="ARBA00023136"/>
    </source>
</evidence>
<keyword evidence="7 8" id="KW-0472">Membrane</keyword>
<comment type="similarity">
    <text evidence="2">Belongs to the TrkH potassium transport family. HKT (TC 2.A.38.3) subfamily.</text>
</comment>
<name>A0A7J7DQN1_TRIWF</name>
<feature type="transmembrane region" description="Helical" evidence="8">
    <location>
        <begin position="176"/>
        <end position="199"/>
    </location>
</feature>
<protein>
    <recommendedName>
        <fullName evidence="11">Sodium transporter HKT1-like</fullName>
    </recommendedName>
</protein>
<feature type="transmembrane region" description="Helical" evidence="8">
    <location>
        <begin position="105"/>
        <end position="126"/>
    </location>
</feature>
<dbReference type="GO" id="GO:0015081">
    <property type="term" value="F:sodium ion transmembrane transporter activity"/>
    <property type="evidence" value="ECO:0007669"/>
    <property type="project" value="TreeGrafter"/>
</dbReference>
<reference evidence="9 10" key="1">
    <citation type="journal article" date="2020" name="Nat. Commun.">
        <title>Genome of Tripterygium wilfordii and identification of cytochrome P450 involved in triptolide biosynthesis.</title>
        <authorList>
            <person name="Tu L."/>
            <person name="Su P."/>
            <person name="Zhang Z."/>
            <person name="Gao L."/>
            <person name="Wang J."/>
            <person name="Hu T."/>
            <person name="Zhou J."/>
            <person name="Zhang Y."/>
            <person name="Zhao Y."/>
            <person name="Liu Y."/>
            <person name="Song Y."/>
            <person name="Tong Y."/>
            <person name="Lu Y."/>
            <person name="Yang J."/>
            <person name="Xu C."/>
            <person name="Jia M."/>
            <person name="Peters R.J."/>
            <person name="Huang L."/>
            <person name="Gao W."/>
        </authorList>
    </citation>
    <scope>NUCLEOTIDE SEQUENCE [LARGE SCALE GENOMIC DNA]</scope>
    <source>
        <strain evidence="10">cv. XIE 37</strain>
        <tissue evidence="9">Leaf</tissue>
    </source>
</reference>
<evidence type="ECO:0000313" key="9">
    <source>
        <dbReference type="EMBL" id="KAF5748655.1"/>
    </source>
</evidence>
<dbReference type="InParanoid" id="A0A7J7DQN1"/>
<sequence>MAYYFTSFSRKLNHLCILLSRKAFGLLKSLMGLVQTCFKPFWIQISYFIIVSVVGYLSLKLSSNPKSSNSITPKDFDLFFTSVSATTVSSMSTIEMEIFSNTQLIIITVLMFLGGEVFTSFLGLQFHRLKLPKRKSSNSVDQIEMGLVNSEKPSSNFDPQSLNNDVLIKYSALRCLGYAVLGYLLVVQIAGSCLVLLYVSVKDSARELLKNRGIHALTFSVFTVISTFSNFTAFGFVLVQFVVFCILEWQSESMGGLNGYQKFVAALFQVVNSRHAGESVVDLSSISPAILVLFVVMMYLPPYTLFLPTKRQADVKKSQRTSGFVENVLFSQLSYLVIFVILICITERDKMKNDPLNFNVLNITLEVISAYGNVGFSTCYSCKRQLKPEGTCKDAWYGFVGWWSYKGKLILICVMFFGRLKNFNINGGQAWVLM</sequence>
<feature type="transmembrane region" description="Helical" evidence="8">
    <location>
        <begin position="219"/>
        <end position="247"/>
    </location>
</feature>
<keyword evidence="5 8" id="KW-1133">Transmembrane helix</keyword>
<keyword evidence="4 8" id="KW-0812">Transmembrane</keyword>
<gene>
    <name evidence="9" type="ORF">HS088_TW04G00613</name>
</gene>
<dbReference type="InterPro" id="IPR003445">
    <property type="entry name" value="Cat_transpt"/>
</dbReference>
<evidence type="ECO:0008006" key="11">
    <source>
        <dbReference type="Google" id="ProtNLM"/>
    </source>
</evidence>
<keyword evidence="3" id="KW-0813">Transport</keyword>
<keyword evidence="10" id="KW-1185">Reference proteome</keyword>
<evidence type="ECO:0000256" key="4">
    <source>
        <dbReference type="ARBA" id="ARBA00022692"/>
    </source>
</evidence>
<dbReference type="AlphaFoldDB" id="A0A7J7DQN1"/>
<dbReference type="PANTHER" id="PTHR31064:SF30">
    <property type="entry name" value="HIGH-AFFINITY POTASSIUM TRANSPORT PROTEIN-RELATED"/>
    <property type="match status" value="1"/>
</dbReference>
<keyword evidence="6" id="KW-0406">Ion transport</keyword>
<dbReference type="PANTHER" id="PTHR31064">
    <property type="entry name" value="POTASSIUM TRANSPORT PROTEIN DDB_G0292412-RELATED"/>
    <property type="match status" value="1"/>
</dbReference>
<evidence type="ECO:0000256" key="5">
    <source>
        <dbReference type="ARBA" id="ARBA00022989"/>
    </source>
</evidence>
<organism evidence="9 10">
    <name type="scientific">Tripterygium wilfordii</name>
    <name type="common">Thunder God vine</name>
    <dbReference type="NCBI Taxonomy" id="458696"/>
    <lineage>
        <taxon>Eukaryota</taxon>
        <taxon>Viridiplantae</taxon>
        <taxon>Streptophyta</taxon>
        <taxon>Embryophyta</taxon>
        <taxon>Tracheophyta</taxon>
        <taxon>Spermatophyta</taxon>
        <taxon>Magnoliopsida</taxon>
        <taxon>eudicotyledons</taxon>
        <taxon>Gunneridae</taxon>
        <taxon>Pentapetalae</taxon>
        <taxon>rosids</taxon>
        <taxon>fabids</taxon>
        <taxon>Celastrales</taxon>
        <taxon>Celastraceae</taxon>
        <taxon>Tripterygium</taxon>
    </lineage>
</organism>
<dbReference type="GO" id="GO:0005886">
    <property type="term" value="C:plasma membrane"/>
    <property type="evidence" value="ECO:0007669"/>
    <property type="project" value="TreeGrafter"/>
</dbReference>
<evidence type="ECO:0000256" key="6">
    <source>
        <dbReference type="ARBA" id="ARBA00023065"/>
    </source>
</evidence>
<feature type="transmembrane region" description="Helical" evidence="8">
    <location>
        <begin position="280"/>
        <end position="300"/>
    </location>
</feature>
<feature type="transmembrane region" description="Helical" evidence="8">
    <location>
        <begin position="41"/>
        <end position="59"/>
    </location>
</feature>
<dbReference type="InterPro" id="IPR051143">
    <property type="entry name" value="TrkH_K-transport"/>
</dbReference>
<evidence type="ECO:0000256" key="1">
    <source>
        <dbReference type="ARBA" id="ARBA00004141"/>
    </source>
</evidence>
<dbReference type="Proteomes" id="UP000593562">
    <property type="component" value="Unassembled WGS sequence"/>
</dbReference>
<evidence type="ECO:0000256" key="8">
    <source>
        <dbReference type="SAM" id="Phobius"/>
    </source>
</evidence>
<comment type="subcellular location">
    <subcellularLocation>
        <location evidence="1">Membrane</location>
        <topology evidence="1">Multi-pass membrane protein</topology>
    </subcellularLocation>
</comment>